<sequence length="296" mass="33138">MGLKEALALGQLLNRTVITYHLLPNYNDAHHGGNLDGMDMGLVFDLDRLSRFHSIVTLAELQAQGWDGRLDVMGHFGRTRLREARMTLGILRAQKIDITVGDDAYLELGKPQCTPENIAAWAQKLLPYKIVGIPLRETLVPHATFGVELTPTGEVCHDLYLQKEHDESKAGHTCKNPKLYFVFVNETMQQVRRLEKARGKGNVKLFVMAYPELGSLLTKMYGEVGMQPVFYSMKNLQSELGYKPSVSLLSMVEQEFAFESDVFISSSLSSVSGMIVQERTARGKPIGDTLKFTNKD</sequence>
<comment type="caution">
    <text evidence="1">The sequence shown here is derived from an EMBL/GenBank/DDBJ whole genome shotgun (WGS) entry which is preliminary data.</text>
</comment>
<dbReference type="Gene3D" id="3.40.50.11350">
    <property type="match status" value="1"/>
</dbReference>
<evidence type="ECO:0000313" key="2">
    <source>
        <dbReference type="Proteomes" id="UP000612055"/>
    </source>
</evidence>
<evidence type="ECO:0000313" key="1">
    <source>
        <dbReference type="EMBL" id="KAG2500740.1"/>
    </source>
</evidence>
<dbReference type="EMBL" id="JAEHOE010000003">
    <property type="protein sequence ID" value="KAG2500740.1"/>
    <property type="molecule type" value="Genomic_DNA"/>
</dbReference>
<dbReference type="OrthoDB" id="527642at2759"/>
<gene>
    <name evidence="1" type="ORF">HYH03_001504</name>
</gene>
<dbReference type="AlphaFoldDB" id="A0A836C5C0"/>
<accession>A0A836C5C0</accession>
<reference evidence="1" key="1">
    <citation type="journal article" date="2020" name="bioRxiv">
        <title>Comparative genomics of Chlamydomonas.</title>
        <authorList>
            <person name="Craig R.J."/>
            <person name="Hasan A.R."/>
            <person name="Ness R.W."/>
            <person name="Keightley P.D."/>
        </authorList>
    </citation>
    <scope>NUCLEOTIDE SEQUENCE</scope>
    <source>
        <strain evidence="1">CCAP 11/70</strain>
    </source>
</reference>
<organism evidence="1 2">
    <name type="scientific">Edaphochlamys debaryana</name>
    <dbReference type="NCBI Taxonomy" id="47281"/>
    <lineage>
        <taxon>Eukaryota</taxon>
        <taxon>Viridiplantae</taxon>
        <taxon>Chlorophyta</taxon>
        <taxon>core chlorophytes</taxon>
        <taxon>Chlorophyceae</taxon>
        <taxon>CS clade</taxon>
        <taxon>Chlamydomonadales</taxon>
        <taxon>Chlamydomonadales incertae sedis</taxon>
        <taxon>Edaphochlamys</taxon>
    </lineage>
</organism>
<dbReference type="Proteomes" id="UP000612055">
    <property type="component" value="Unassembled WGS sequence"/>
</dbReference>
<keyword evidence="2" id="KW-1185">Reference proteome</keyword>
<proteinExistence type="predicted"/>
<protein>
    <submittedName>
        <fullName evidence="1">Uncharacterized protein</fullName>
    </submittedName>
</protein>
<name>A0A836C5C0_9CHLO</name>